<feature type="compositionally biased region" description="Basic residues" evidence="2">
    <location>
        <begin position="570"/>
        <end position="582"/>
    </location>
</feature>
<dbReference type="Proteomes" id="UP000054408">
    <property type="component" value="Unassembled WGS sequence"/>
</dbReference>
<accession>A0A0L0DE50</accession>
<reference evidence="3 4" key="1">
    <citation type="submission" date="2010-05" db="EMBL/GenBank/DDBJ databases">
        <title>The Genome Sequence of Thecamonas trahens ATCC 50062.</title>
        <authorList>
            <consortium name="The Broad Institute Genome Sequencing Platform"/>
            <person name="Russ C."/>
            <person name="Cuomo C."/>
            <person name="Shea T."/>
            <person name="Young S.K."/>
            <person name="Zeng Q."/>
            <person name="Koehrsen M."/>
            <person name="Haas B."/>
            <person name="Borodovsky M."/>
            <person name="Guigo R."/>
            <person name="Alvarado L."/>
            <person name="Berlin A."/>
            <person name="Bochicchio J."/>
            <person name="Borenstein D."/>
            <person name="Chapman S."/>
            <person name="Chen Z."/>
            <person name="Freedman E."/>
            <person name="Gellesch M."/>
            <person name="Goldberg J."/>
            <person name="Griggs A."/>
            <person name="Gujja S."/>
            <person name="Heilman E."/>
            <person name="Heiman D."/>
            <person name="Hepburn T."/>
            <person name="Howarth C."/>
            <person name="Jen D."/>
            <person name="Larson L."/>
            <person name="Mehta T."/>
            <person name="Park D."/>
            <person name="Pearson M."/>
            <person name="Roberts A."/>
            <person name="Saif S."/>
            <person name="Shenoy N."/>
            <person name="Sisk P."/>
            <person name="Stolte C."/>
            <person name="Sykes S."/>
            <person name="Thomson T."/>
            <person name="Walk T."/>
            <person name="White J."/>
            <person name="Yandava C."/>
            <person name="Burger G."/>
            <person name="Gray M.W."/>
            <person name="Holland P.W.H."/>
            <person name="King N."/>
            <person name="Lang F.B.F."/>
            <person name="Roger A.J."/>
            <person name="Ruiz-Trillo I."/>
            <person name="Lander E."/>
            <person name="Nusbaum C."/>
        </authorList>
    </citation>
    <scope>NUCLEOTIDE SEQUENCE [LARGE SCALE GENOMIC DNA]</scope>
    <source>
        <strain evidence="3 4">ATCC 50062</strain>
    </source>
</reference>
<name>A0A0L0DE50_THETB</name>
<organism evidence="3 4">
    <name type="scientific">Thecamonas trahens ATCC 50062</name>
    <dbReference type="NCBI Taxonomy" id="461836"/>
    <lineage>
        <taxon>Eukaryota</taxon>
        <taxon>Apusozoa</taxon>
        <taxon>Apusomonadida</taxon>
        <taxon>Apusomonadidae</taxon>
        <taxon>Thecamonas</taxon>
    </lineage>
</organism>
<feature type="region of interest" description="Disordered" evidence="2">
    <location>
        <begin position="552"/>
        <end position="589"/>
    </location>
</feature>
<evidence type="ECO:0000256" key="1">
    <source>
        <dbReference type="SAM" id="Coils"/>
    </source>
</evidence>
<dbReference type="EMBL" id="GL349435">
    <property type="protein sequence ID" value="KNC50446.1"/>
    <property type="molecule type" value="Genomic_DNA"/>
</dbReference>
<gene>
    <name evidence="3" type="ORF">AMSG_00605</name>
</gene>
<evidence type="ECO:0000313" key="4">
    <source>
        <dbReference type="Proteomes" id="UP000054408"/>
    </source>
</evidence>
<dbReference type="GeneID" id="25560404"/>
<keyword evidence="4" id="KW-1185">Reference proteome</keyword>
<proteinExistence type="predicted"/>
<sequence>MAESVQVPVVAGVMEAMAELARVAHGACVVFVQDEPPQPDDTQYAVSVVDAAAVTVLKAAQGLADAGGGAAVLDAAANLVRLAKHLNGAVITLAANPGSSLALDALDASAPELHTIMLGLQSQLAKLQADNEALRSELTASYEAKLASMEATLATERSSMTSQLESLLAEKAQLQENHARQMASLEATLHAVQNQLCTLASASISPSPSPSPSPSVLRARYAAPNTPASPAAVDSPLAPLKGIGVVRRQTSLPPPPAAPLQTTSPPADMEISMAVAHDDENVDSTNTLAGHAYDSDLRSDIEALIQAQLYTHEHLASLQTQLDSIAAPAPFPPASGRQHVFAPAPLPALDPADSPVVPAFLRQHPHTSVHHNELDMELSLAEATAAMDLASPPRHRQASPDSASPLASPILSDSVVDGHASTAETMPVDATAADHDSIAGLLRRMNDRLDAIEQRAALRSPPGRYTSHTLAAARSSILGKATPSPMAHRTAVLPPQGPSASDLRFRWDRRRARLAAGSSARTSRSSRATLHAAPLTPISKYAHLLDAETPPLRRSIRPGEPLSWDELDHHHSHAHSHYRPPPRRPTASPAPVALDMAALASLTATPTHY</sequence>
<keyword evidence="1" id="KW-0175">Coiled coil</keyword>
<feature type="region of interest" description="Disordered" evidence="2">
    <location>
        <begin position="389"/>
        <end position="410"/>
    </location>
</feature>
<feature type="compositionally biased region" description="Low complexity" evidence="2">
    <location>
        <begin position="399"/>
        <end position="410"/>
    </location>
</feature>
<protein>
    <submittedName>
        <fullName evidence="3">Uncharacterized protein</fullName>
    </submittedName>
</protein>
<evidence type="ECO:0000256" key="2">
    <source>
        <dbReference type="SAM" id="MobiDB-lite"/>
    </source>
</evidence>
<dbReference type="RefSeq" id="XP_013762342.1">
    <property type="nucleotide sequence ID" value="XM_013906888.1"/>
</dbReference>
<dbReference type="AlphaFoldDB" id="A0A0L0DE50"/>
<feature type="coiled-coil region" evidence="1">
    <location>
        <begin position="117"/>
        <end position="195"/>
    </location>
</feature>
<evidence type="ECO:0000313" key="3">
    <source>
        <dbReference type="EMBL" id="KNC50446.1"/>
    </source>
</evidence>